<dbReference type="KEGG" id="odi:ODI_R4257"/>
<keyword evidence="5" id="KW-1185">Reference proteome</keyword>
<dbReference type="GO" id="GO:0016787">
    <property type="term" value="F:hydrolase activity"/>
    <property type="evidence" value="ECO:0007669"/>
    <property type="project" value="UniProtKB-KW"/>
</dbReference>
<evidence type="ECO:0000313" key="3">
    <source>
        <dbReference type="EMBL" id="SBT26909.1"/>
    </source>
</evidence>
<protein>
    <submittedName>
        <fullName evidence="3">Diadenosine tetraphosphate (Ap4A) hydrolase and other HIT family hydrolases</fullName>
    </submittedName>
</protein>
<dbReference type="EMBL" id="LT907988">
    <property type="protein sequence ID" value="SOE52518.1"/>
    <property type="molecule type" value="Genomic_DNA"/>
</dbReference>
<name>A0A1C3K5W3_9BURK</name>
<feature type="domain" description="HIT" evidence="2">
    <location>
        <begin position="1"/>
        <end position="102"/>
    </location>
</feature>
<dbReference type="InterPro" id="IPR026026">
    <property type="entry name" value="HIT_Hint"/>
</dbReference>
<dbReference type="Proteomes" id="UP000078558">
    <property type="component" value="Chromosome I"/>
</dbReference>
<dbReference type="OrthoDB" id="9799145at2"/>
<organism evidence="3 5">
    <name type="scientific">Orrella dioscoreae</name>
    <dbReference type="NCBI Taxonomy" id="1851544"/>
    <lineage>
        <taxon>Bacteria</taxon>
        <taxon>Pseudomonadati</taxon>
        <taxon>Pseudomonadota</taxon>
        <taxon>Betaproteobacteria</taxon>
        <taxon>Burkholderiales</taxon>
        <taxon>Alcaligenaceae</taxon>
        <taxon>Orrella</taxon>
    </lineage>
</organism>
<dbReference type="Gene3D" id="3.30.428.10">
    <property type="entry name" value="HIT-like"/>
    <property type="match status" value="1"/>
</dbReference>
<evidence type="ECO:0000313" key="4">
    <source>
        <dbReference type="EMBL" id="SOE52518.1"/>
    </source>
</evidence>
<keyword evidence="3" id="KW-0378">Hydrolase</keyword>
<sequence>MDCPLCREDGGTVLWRDAEWRAIEVDDPAYPGFTRIIWNAHAAEMSDITEAGRTRLLRAVHAVEVAQRQFLMPDKVNLASLGNMVAHVHWHVIPRWRDDRAFPDPVWVAPRREAIGAGAEAARARLPAYRDALVAALRALT</sequence>
<dbReference type="PROSITE" id="PS51084">
    <property type="entry name" value="HIT_2"/>
    <property type="match status" value="1"/>
</dbReference>
<reference evidence="4 5" key="2">
    <citation type="submission" date="2017-08" db="EMBL/GenBank/DDBJ databases">
        <authorList>
            <person name="de Groot N.N."/>
        </authorList>
    </citation>
    <scope>NUCLEOTIDE SEQUENCE [LARGE SCALE GENOMIC DNA]</scope>
    <source>
        <strain evidence="4">Orrdi1</strain>
    </source>
</reference>
<proteinExistence type="predicted"/>
<evidence type="ECO:0000256" key="1">
    <source>
        <dbReference type="PROSITE-ProRule" id="PRU00464"/>
    </source>
</evidence>
<accession>A0A1C3K5W3</accession>
<dbReference type="SUPFAM" id="SSF54197">
    <property type="entry name" value="HIT-like"/>
    <property type="match status" value="1"/>
</dbReference>
<dbReference type="InterPro" id="IPR011146">
    <property type="entry name" value="HIT-like"/>
</dbReference>
<dbReference type="STRING" id="1851544.ODI_01034"/>
<dbReference type="AlphaFoldDB" id="A0A1C3K5W3"/>
<reference evidence="3 5" key="1">
    <citation type="submission" date="2016-06" db="EMBL/GenBank/DDBJ databases">
        <authorList>
            <person name="Kjaerup R.B."/>
            <person name="Dalgaard T.S."/>
            <person name="Juul-Madsen H.R."/>
        </authorList>
    </citation>
    <scope>NUCLEOTIDE SEQUENCE [LARGE SCALE GENOMIC DNA]</scope>
    <source>
        <strain evidence="3">Orrdi1</strain>
    </source>
</reference>
<dbReference type="InterPro" id="IPR036265">
    <property type="entry name" value="HIT-like_sf"/>
</dbReference>
<evidence type="ECO:0000313" key="5">
    <source>
        <dbReference type="Proteomes" id="UP000078558"/>
    </source>
</evidence>
<dbReference type="EMBL" id="FLRC01000044">
    <property type="protein sequence ID" value="SBT26909.1"/>
    <property type="molecule type" value="Genomic_DNA"/>
</dbReference>
<feature type="short sequence motif" description="Histidine triad motif" evidence="1">
    <location>
        <begin position="87"/>
        <end position="91"/>
    </location>
</feature>
<gene>
    <name evidence="3" type="ORF">ODI_01034</name>
    <name evidence="4" type="ORF">ODI_R4257</name>
</gene>
<dbReference type="PIRSF" id="PIRSF000714">
    <property type="entry name" value="HIT"/>
    <property type="match status" value="1"/>
</dbReference>
<dbReference type="Pfam" id="PF01230">
    <property type="entry name" value="HIT"/>
    <property type="match status" value="1"/>
</dbReference>
<dbReference type="RefSeq" id="WP_067757516.1">
    <property type="nucleotide sequence ID" value="NZ_LT907988.1"/>
</dbReference>
<evidence type="ECO:0000259" key="2">
    <source>
        <dbReference type="PROSITE" id="PS51084"/>
    </source>
</evidence>